<reference evidence="1" key="2">
    <citation type="journal article" date="2015" name="Fish Shellfish Immunol.">
        <title>Early steps in the European eel (Anguilla anguilla)-Vibrio vulnificus interaction in the gills: Role of the RtxA13 toxin.</title>
        <authorList>
            <person name="Callol A."/>
            <person name="Pajuelo D."/>
            <person name="Ebbesson L."/>
            <person name="Teles M."/>
            <person name="MacKenzie S."/>
            <person name="Amaro C."/>
        </authorList>
    </citation>
    <scope>NUCLEOTIDE SEQUENCE</scope>
</reference>
<organism evidence="1">
    <name type="scientific">Anguilla anguilla</name>
    <name type="common">European freshwater eel</name>
    <name type="synonym">Muraena anguilla</name>
    <dbReference type="NCBI Taxonomy" id="7936"/>
    <lineage>
        <taxon>Eukaryota</taxon>
        <taxon>Metazoa</taxon>
        <taxon>Chordata</taxon>
        <taxon>Craniata</taxon>
        <taxon>Vertebrata</taxon>
        <taxon>Euteleostomi</taxon>
        <taxon>Actinopterygii</taxon>
        <taxon>Neopterygii</taxon>
        <taxon>Teleostei</taxon>
        <taxon>Anguilliformes</taxon>
        <taxon>Anguillidae</taxon>
        <taxon>Anguilla</taxon>
    </lineage>
</organism>
<proteinExistence type="predicted"/>
<dbReference type="EMBL" id="GBXM01055448">
    <property type="protein sequence ID" value="JAH53129.1"/>
    <property type="molecule type" value="Transcribed_RNA"/>
</dbReference>
<dbReference type="AlphaFoldDB" id="A0A0E9THG7"/>
<reference evidence="1" key="1">
    <citation type="submission" date="2014-11" db="EMBL/GenBank/DDBJ databases">
        <authorList>
            <person name="Amaro Gonzalez C."/>
        </authorList>
    </citation>
    <scope>NUCLEOTIDE SEQUENCE</scope>
</reference>
<accession>A0A0E9THG7</accession>
<name>A0A0E9THG7_ANGAN</name>
<evidence type="ECO:0000313" key="1">
    <source>
        <dbReference type="EMBL" id="JAH53129.1"/>
    </source>
</evidence>
<protein>
    <submittedName>
        <fullName evidence="1">Uncharacterized protein</fullName>
    </submittedName>
</protein>
<sequence>MAAVHHPGGCYTLVVAEESFLLSVKCFECEKNARI</sequence>